<proteinExistence type="predicted"/>
<dbReference type="RefSeq" id="WP_011019402.1">
    <property type="nucleotide sequence ID" value="NZ_DUJS01000001.1"/>
</dbReference>
<comment type="caution">
    <text evidence="1">The sequence shown here is derived from an EMBL/GenBank/DDBJ whole genome shotgun (WGS) entry which is preliminary data.</text>
</comment>
<gene>
    <name evidence="1" type="ORF">HA336_00345</name>
</gene>
<organism evidence="1 2">
    <name type="scientific">Methanopyrus kandleri</name>
    <dbReference type="NCBI Taxonomy" id="2320"/>
    <lineage>
        <taxon>Archaea</taxon>
        <taxon>Methanobacteriati</taxon>
        <taxon>Methanobacteriota</taxon>
        <taxon>Methanomada group</taxon>
        <taxon>Methanopyri</taxon>
        <taxon>Methanopyrales</taxon>
        <taxon>Methanopyraceae</taxon>
        <taxon>Methanopyrus</taxon>
    </lineage>
</organism>
<dbReference type="GeneID" id="1477135"/>
<protein>
    <submittedName>
        <fullName evidence="1">Uncharacterized protein</fullName>
    </submittedName>
</protein>
<sequence>MEAVVLFPAGPRDVIVGGGNLFEASRRLYERALSDPSALGEASFPTLDAIIRFVLYEEGYDPREITLISLGTRRLDHQYGHHPEDTEYCARLVSLYAEKEWGVRVEDPVVLRKDPDRFEVFREIEDVLKTLHRREDLKRSELYAYVGGAHPNVGWAIRLIGATLWEDRFHPLRVLDENVEVEPSPLILPMKTMKCVLIEHGLFEVAAGIAERFSAYEDRMEPVYLRARDSELNFNYEEARRLYAEVTRSAHLDELRHEARRRLRKLREAEKDPIRRIIHHMRVVLENARYQWIRGEFGDFIVRLSMLYENYTQACFMLLYERLSGERVTTSDPVELASLLADLLGSSEELSGAVEDRLDSDIEAVLRELRGEEGEGRAVLAFLHVAQKVLSGALEVGAVEKDVFGPLSRYIQVLSCSELRKARHLFAHEGRGVSREDVERIVKAMARPCRVNFETIDELLSFLEEGIDRLELAVSEVRGTDRGP</sequence>
<accession>A0A832WQV0</accession>
<dbReference type="Proteomes" id="UP000619545">
    <property type="component" value="Unassembled WGS sequence"/>
</dbReference>
<dbReference type="AlphaFoldDB" id="A0A832WQV0"/>
<reference evidence="1" key="1">
    <citation type="journal article" date="2020" name="bioRxiv">
        <title>A rank-normalized archaeal taxonomy based on genome phylogeny resolves widespread incomplete and uneven classifications.</title>
        <authorList>
            <person name="Rinke C."/>
            <person name="Chuvochina M."/>
            <person name="Mussig A.J."/>
            <person name="Chaumeil P.-A."/>
            <person name="Waite D.W."/>
            <person name="Whitman W.B."/>
            <person name="Parks D.H."/>
            <person name="Hugenholtz P."/>
        </authorList>
    </citation>
    <scope>NUCLEOTIDE SEQUENCE</scope>
    <source>
        <strain evidence="1">UBA8853</strain>
    </source>
</reference>
<evidence type="ECO:0000313" key="1">
    <source>
        <dbReference type="EMBL" id="HII69666.1"/>
    </source>
</evidence>
<evidence type="ECO:0000313" key="2">
    <source>
        <dbReference type="Proteomes" id="UP000619545"/>
    </source>
</evidence>
<name>A0A832WQV0_9EURY</name>
<dbReference type="EMBL" id="DUJS01000001">
    <property type="protein sequence ID" value="HII69666.1"/>
    <property type="molecule type" value="Genomic_DNA"/>
</dbReference>